<sequence>MRFNLNQFVYQRKPKDGNITMTKAMHGVYLAIIAVLAYILWSQPETNAVDTSATQVTKQIVVEKEIRADGKEEIEVIATTANDTPKTNSDTYEAKQVRETEVDQPRVTKAERDVEIEKLLREAIDIDEVQQRIHTESIDQDWAYNMQDSIVRLYDDNEALQSATLSGVECRTTVCRVEFTGTDTPIDHMQKFHQEMVSSPWFDTTYQSVMISNSKDKKHAVYIVRPK</sequence>
<dbReference type="AlphaFoldDB" id="A0A432YKG8"/>
<dbReference type="Proteomes" id="UP000288127">
    <property type="component" value="Unassembled WGS sequence"/>
</dbReference>
<reference evidence="3" key="1">
    <citation type="journal article" date="2018" name="Front. Microbiol.">
        <title>Genome-Based Analysis Reveals the Taxonomy and Diversity of the Family Idiomarinaceae.</title>
        <authorList>
            <person name="Liu Y."/>
            <person name="Lai Q."/>
            <person name="Shao Z."/>
        </authorList>
    </citation>
    <scope>NUCLEOTIDE SEQUENCE [LARGE SCALE GENOMIC DNA]</scope>
    <source>
        <strain evidence="3">PIM1</strain>
    </source>
</reference>
<evidence type="ECO:0000256" key="1">
    <source>
        <dbReference type="SAM" id="Phobius"/>
    </source>
</evidence>
<keyword evidence="3" id="KW-1185">Reference proteome</keyword>
<evidence type="ECO:0000313" key="3">
    <source>
        <dbReference type="Proteomes" id="UP000288127"/>
    </source>
</evidence>
<comment type="caution">
    <text evidence="2">The sequence shown here is derived from an EMBL/GenBank/DDBJ whole genome shotgun (WGS) entry which is preliminary data.</text>
</comment>
<protein>
    <submittedName>
        <fullName evidence="2">Uncharacterized protein</fullName>
    </submittedName>
</protein>
<keyword evidence="1" id="KW-0472">Membrane</keyword>
<keyword evidence="1" id="KW-1133">Transmembrane helix</keyword>
<evidence type="ECO:0000313" key="2">
    <source>
        <dbReference type="EMBL" id="RUO61479.1"/>
    </source>
</evidence>
<dbReference type="EMBL" id="PIPZ01000001">
    <property type="protein sequence ID" value="RUO61479.1"/>
    <property type="molecule type" value="Genomic_DNA"/>
</dbReference>
<organism evidence="2 3">
    <name type="scientific">Pseudidiomarina marina</name>
    <dbReference type="NCBI Taxonomy" id="502366"/>
    <lineage>
        <taxon>Bacteria</taxon>
        <taxon>Pseudomonadati</taxon>
        <taxon>Pseudomonadota</taxon>
        <taxon>Gammaproteobacteria</taxon>
        <taxon>Alteromonadales</taxon>
        <taxon>Idiomarinaceae</taxon>
        <taxon>Pseudidiomarina</taxon>
    </lineage>
</organism>
<feature type="transmembrane region" description="Helical" evidence="1">
    <location>
        <begin position="21"/>
        <end position="41"/>
    </location>
</feature>
<name>A0A432YKG8_9GAMM</name>
<accession>A0A432YKG8</accession>
<proteinExistence type="predicted"/>
<keyword evidence="1" id="KW-0812">Transmembrane</keyword>
<gene>
    <name evidence="2" type="ORF">CWI76_04275</name>
</gene>